<comment type="caution">
    <text evidence="1">The sequence shown here is derived from an EMBL/GenBank/DDBJ whole genome shotgun (WGS) entry which is preliminary data.</text>
</comment>
<gene>
    <name evidence="1" type="ORF">GM545_14495</name>
</gene>
<accession>A0A7X2XMP1</accession>
<name>A0A7X2XMP1_STREE</name>
<dbReference type="Proteomes" id="UP000467349">
    <property type="component" value="Unassembled WGS sequence"/>
</dbReference>
<dbReference type="EMBL" id="WNHU01000756">
    <property type="protein sequence ID" value="MTV44737.1"/>
    <property type="molecule type" value="Genomic_DNA"/>
</dbReference>
<evidence type="ECO:0000313" key="1">
    <source>
        <dbReference type="EMBL" id="MTV44737.1"/>
    </source>
</evidence>
<proteinExistence type="predicted"/>
<reference evidence="1 2" key="1">
    <citation type="submission" date="2019-11" db="EMBL/GenBank/DDBJ databases">
        <title>Growth characteristics of pneumococcus vary with the chemical composition of the capsule and with environmental conditions.</title>
        <authorList>
            <person name="Tothpal A."/>
            <person name="Desobry K."/>
            <person name="Joshi S."/>
            <person name="Wyllie A.L."/>
            <person name="Weinberger D.M."/>
        </authorList>
    </citation>
    <scope>NUCLEOTIDE SEQUENCE [LARGE SCALE GENOMIC DNA]</scope>
    <source>
        <strain evidence="2">pnumococcus09N</strain>
    </source>
</reference>
<feature type="non-terminal residue" evidence="1">
    <location>
        <position position="49"/>
    </location>
</feature>
<evidence type="ECO:0000313" key="2">
    <source>
        <dbReference type="Proteomes" id="UP000467349"/>
    </source>
</evidence>
<dbReference type="AlphaFoldDB" id="A0A7X2XMP1"/>
<protein>
    <submittedName>
        <fullName evidence="1">Uncharacterized protein</fullName>
    </submittedName>
</protein>
<organism evidence="1 2">
    <name type="scientific">Streptococcus pneumoniae</name>
    <dbReference type="NCBI Taxonomy" id="1313"/>
    <lineage>
        <taxon>Bacteria</taxon>
        <taxon>Bacillati</taxon>
        <taxon>Bacillota</taxon>
        <taxon>Bacilli</taxon>
        <taxon>Lactobacillales</taxon>
        <taxon>Streptococcaceae</taxon>
        <taxon>Streptococcus</taxon>
    </lineage>
</organism>
<sequence length="49" mass="5316">MEPKAARLALIRDAMPGVARNIADKRRALGDAHVSECIKRGLAGEPGWF</sequence>